<evidence type="ECO:0000259" key="4">
    <source>
        <dbReference type="Pfam" id="PF24512"/>
    </source>
</evidence>
<accession>A0A9P1IQ27</accession>
<dbReference type="InterPro" id="IPR056014">
    <property type="entry name" value="DUF7592"/>
</dbReference>
<evidence type="ECO:0000256" key="1">
    <source>
        <dbReference type="SAM" id="SignalP"/>
    </source>
</evidence>
<evidence type="ECO:0000259" key="3">
    <source>
        <dbReference type="Pfam" id="PF24511"/>
    </source>
</evidence>
<proteinExistence type="predicted"/>
<keyword evidence="1" id="KW-0732">Signal</keyword>
<dbReference type="Pfam" id="PF24511">
    <property type="entry name" value="DUF7591"/>
    <property type="match status" value="1"/>
</dbReference>
<dbReference type="Pfam" id="PF24512">
    <property type="entry name" value="DUF7592"/>
    <property type="match status" value="1"/>
</dbReference>
<evidence type="ECO:0008006" key="7">
    <source>
        <dbReference type="Google" id="ProtNLM"/>
    </source>
</evidence>
<evidence type="ECO:0000259" key="2">
    <source>
        <dbReference type="Pfam" id="PF02408"/>
    </source>
</evidence>
<dbReference type="AlphaFoldDB" id="A0A9P1IQ27"/>
<dbReference type="PANTHER" id="PTHR47920:SF1">
    <property type="entry name" value="CUB-LIKE DOMAIN-CONTAINING PROTEIN"/>
    <property type="match status" value="1"/>
</dbReference>
<dbReference type="Pfam" id="PF02408">
    <property type="entry name" value="CUB_2"/>
    <property type="match status" value="1"/>
</dbReference>
<comment type="caution">
    <text evidence="5">The sequence shown here is derived from an EMBL/GenBank/DDBJ whole genome shotgun (WGS) entry which is preliminary data.</text>
</comment>
<dbReference type="InterPro" id="IPR003366">
    <property type="entry name" value="CUB-like_dom"/>
</dbReference>
<keyword evidence="6" id="KW-1185">Reference proteome</keyword>
<feature type="domain" description="CUB-like" evidence="2">
    <location>
        <begin position="20"/>
        <end position="137"/>
    </location>
</feature>
<gene>
    <name evidence="5" type="ORF">CAMP_LOCUS11606</name>
</gene>
<organism evidence="5 6">
    <name type="scientific">Caenorhabditis angaria</name>
    <dbReference type="NCBI Taxonomy" id="860376"/>
    <lineage>
        <taxon>Eukaryota</taxon>
        <taxon>Metazoa</taxon>
        <taxon>Ecdysozoa</taxon>
        <taxon>Nematoda</taxon>
        <taxon>Chromadorea</taxon>
        <taxon>Rhabditida</taxon>
        <taxon>Rhabditina</taxon>
        <taxon>Rhabditomorpha</taxon>
        <taxon>Rhabditoidea</taxon>
        <taxon>Rhabditidae</taxon>
        <taxon>Peloderinae</taxon>
        <taxon>Caenorhabditis</taxon>
    </lineage>
</organism>
<feature type="domain" description="DUF7592" evidence="4">
    <location>
        <begin position="147"/>
        <end position="225"/>
    </location>
</feature>
<sequence length="480" mass="52569">MFHLFFTFSFLFSTVAADLYICNGTNTINAPANLNSTINYPSSWNESQTIPTYQFNQQCRWNIEVPQGYFAFLSLNAETPTNSSLQLIYANGMIDNVVGNAVKFPYFFLAPKFSIVLQANSMKSGQLAFSISYSKMPNFNPDTHSLSATDPEIISDLTACVITAPTQVSLIASNTANFLFYPYNRLFVVFDGSSPNATCLGNLYQALASGKQLVSSGKTLTVMNLLPAMSNLGNFIMVQDHSNVKQFANYRLASCISTTDCYQGLSSVNGTTAVVSLSKSASYLKSATIDPHSNLNVYYGSIKNSNLVSSYNSKSTGFPQKLNNYMTTFVLDSNTALLELSFENLMTTWNAAYDNRTGYVTSPNFGVSSVYQSVIEAISGNDYYNYTTKVINHGLVGNATLQITTYDKSGNAIDDHIYNKNNLPPTNQDVHSGKTLSITYQTNGENTTGALIDFSIAKISDNGTGILMLWVTFAISLLFL</sequence>
<dbReference type="EMBL" id="CANHGI010000004">
    <property type="protein sequence ID" value="CAI5448969.1"/>
    <property type="molecule type" value="Genomic_DNA"/>
</dbReference>
<dbReference type="Proteomes" id="UP001152747">
    <property type="component" value="Unassembled WGS sequence"/>
</dbReference>
<dbReference type="PANTHER" id="PTHR47920">
    <property type="entry name" value="PROTEIN CBG13378-RELATED"/>
    <property type="match status" value="1"/>
</dbReference>
<evidence type="ECO:0000313" key="5">
    <source>
        <dbReference type="EMBL" id="CAI5448969.1"/>
    </source>
</evidence>
<protein>
    <recommendedName>
        <fullName evidence="7">CUB-like domain-containing protein</fullName>
    </recommendedName>
</protein>
<dbReference type="OrthoDB" id="5834179at2759"/>
<feature type="signal peptide" evidence="1">
    <location>
        <begin position="1"/>
        <end position="17"/>
    </location>
</feature>
<feature type="domain" description="DUF7591" evidence="3">
    <location>
        <begin position="243"/>
        <end position="341"/>
    </location>
</feature>
<reference evidence="5" key="1">
    <citation type="submission" date="2022-11" db="EMBL/GenBank/DDBJ databases">
        <authorList>
            <person name="Kikuchi T."/>
        </authorList>
    </citation>
    <scope>NUCLEOTIDE SEQUENCE</scope>
    <source>
        <strain evidence="5">PS1010</strain>
    </source>
</reference>
<feature type="chain" id="PRO_5040490946" description="CUB-like domain-containing protein" evidence="1">
    <location>
        <begin position="18"/>
        <end position="480"/>
    </location>
</feature>
<name>A0A9P1IQ27_9PELO</name>
<evidence type="ECO:0000313" key="6">
    <source>
        <dbReference type="Proteomes" id="UP001152747"/>
    </source>
</evidence>
<dbReference type="InterPro" id="IPR056013">
    <property type="entry name" value="DUF7591"/>
</dbReference>